<evidence type="ECO:0000313" key="7">
    <source>
        <dbReference type="EMBL" id="RSX55099.1"/>
    </source>
</evidence>
<feature type="domain" description="ABC transmembrane type-1" evidence="6">
    <location>
        <begin position="73"/>
        <end position="267"/>
    </location>
</feature>
<evidence type="ECO:0000256" key="2">
    <source>
        <dbReference type="ARBA" id="ARBA00022692"/>
    </source>
</evidence>
<dbReference type="RefSeq" id="WP_206432074.1">
    <property type="nucleotide sequence ID" value="NZ_QXGM01000002.1"/>
</dbReference>
<evidence type="ECO:0000256" key="4">
    <source>
        <dbReference type="ARBA" id="ARBA00023136"/>
    </source>
</evidence>
<dbReference type="InterPro" id="IPR035906">
    <property type="entry name" value="MetI-like_sf"/>
</dbReference>
<evidence type="ECO:0000259" key="6">
    <source>
        <dbReference type="PROSITE" id="PS50928"/>
    </source>
</evidence>
<keyword evidence="8" id="KW-1185">Reference proteome</keyword>
<feature type="transmembrane region" description="Helical" evidence="5">
    <location>
        <begin position="363"/>
        <end position="384"/>
    </location>
</feature>
<gene>
    <name evidence="7" type="ORF">D2E26_1153</name>
</gene>
<dbReference type="Gene3D" id="1.10.3720.10">
    <property type="entry name" value="MetI-like"/>
    <property type="match status" value="2"/>
</dbReference>
<feature type="transmembrane region" description="Helical" evidence="5">
    <location>
        <begin position="514"/>
        <end position="535"/>
    </location>
</feature>
<evidence type="ECO:0000256" key="3">
    <source>
        <dbReference type="ARBA" id="ARBA00022989"/>
    </source>
</evidence>
<dbReference type="SUPFAM" id="SSF161098">
    <property type="entry name" value="MetI-like"/>
    <property type="match status" value="2"/>
</dbReference>
<dbReference type="EMBL" id="QXGM01000002">
    <property type="protein sequence ID" value="RSX55099.1"/>
    <property type="molecule type" value="Genomic_DNA"/>
</dbReference>
<protein>
    <submittedName>
        <fullName evidence="7">Sulfonate ABC transporter permease</fullName>
    </submittedName>
</protein>
<evidence type="ECO:0000256" key="5">
    <source>
        <dbReference type="RuleBase" id="RU363032"/>
    </source>
</evidence>
<feature type="transmembrane region" description="Helical" evidence="5">
    <location>
        <begin position="27"/>
        <end position="48"/>
    </location>
</feature>
<dbReference type="GO" id="GO:0055085">
    <property type="term" value="P:transmembrane transport"/>
    <property type="evidence" value="ECO:0007669"/>
    <property type="project" value="InterPro"/>
</dbReference>
<keyword evidence="2 5" id="KW-0812">Transmembrane</keyword>
<feature type="transmembrane region" description="Helical" evidence="5">
    <location>
        <begin position="110"/>
        <end position="134"/>
    </location>
</feature>
<comment type="similarity">
    <text evidence="5">Belongs to the binding-protein-dependent transport system permease family.</text>
</comment>
<reference evidence="7 8" key="1">
    <citation type="submission" date="2018-09" db="EMBL/GenBank/DDBJ databases">
        <title>Characterization of the phylogenetic diversity of five novel species belonging to the genus Bifidobacterium.</title>
        <authorList>
            <person name="Lugli G.A."/>
            <person name="Duranti S."/>
            <person name="Milani C."/>
        </authorList>
    </citation>
    <scope>NUCLEOTIDE SEQUENCE [LARGE SCALE GENOMIC DNA]</scope>
    <source>
        <strain evidence="7 8">2036B</strain>
    </source>
</reference>
<dbReference type="GO" id="GO:0005886">
    <property type="term" value="C:plasma membrane"/>
    <property type="evidence" value="ECO:0007669"/>
    <property type="project" value="UniProtKB-SubCell"/>
</dbReference>
<comment type="caution">
    <text evidence="7">The sequence shown here is derived from an EMBL/GenBank/DDBJ whole genome shotgun (WGS) entry which is preliminary data.</text>
</comment>
<keyword evidence="5" id="KW-0813">Transport</keyword>
<accession>A0A430FQI1</accession>
<feature type="transmembrane region" description="Helical" evidence="5">
    <location>
        <begin position="570"/>
        <end position="591"/>
    </location>
</feature>
<proteinExistence type="inferred from homology"/>
<sequence>MTRVDACQIRVTRGVHLLPAHKQVMRIAADIAVVALIGSSAAMLVWMLHDAAQPLATLNPNLDVRLGMLPYYAMRSITRMLVALVYSLIFTLIVGTMAARCKRLGRPILLILDVLQSVPILGFLSATLTVWMALFPNSQLGVECAAVFAIFTSQVWNMTFSFHRSLISEPAELNDAARMFHLSAWQRFVRIDIPHAMVPLLWNCMMSVGGGWFFLTASELISVGNDSYTLPGIGSFVGVCIAQRNMVGVLAAIGAMAVIVIGLDLVLWKPLTAWAERFRMTATASAPVRSSCILNVIHQSHLTELKQLLLRMTDLPCVMKLRQHWCVSRATLHRMLQQLVRNCKACLVLPHISAAARKRIADVLFATFAGTTIAGVMAWFGMAVVEHQAFEESVRVVELGSLTFARVMLLTVLCSIIWIPVGVHIGMSPKLSRIAQPIVQLMASFPANFLFPFVLMWFLAWHINMGWGSLFLMALGTQWYILFNVIAGASQIPDDLREMMTALHCSRFQTWRKLILPAIFGPWVTGAFTAAGGAWNASVVSEAVTYGNTTMTARGLGAFITQATDQGDRFSVLLGVLVMTMFVLAVNQMLWRPLERLASSRYTLR</sequence>
<feature type="transmembrane region" description="Helical" evidence="5">
    <location>
        <begin position="469"/>
        <end position="493"/>
    </location>
</feature>
<keyword evidence="3 5" id="KW-1133">Transmembrane helix</keyword>
<feature type="transmembrane region" description="Helical" evidence="5">
    <location>
        <begin position="438"/>
        <end position="463"/>
    </location>
</feature>
<dbReference type="PROSITE" id="PS50928">
    <property type="entry name" value="ABC_TM1"/>
    <property type="match status" value="2"/>
</dbReference>
<dbReference type="Pfam" id="PF00528">
    <property type="entry name" value="BPD_transp_1"/>
    <property type="match status" value="2"/>
</dbReference>
<dbReference type="AlphaFoldDB" id="A0A430FQI1"/>
<feature type="transmembrane region" description="Helical" evidence="5">
    <location>
        <begin position="77"/>
        <end position="98"/>
    </location>
</feature>
<comment type="subcellular location">
    <subcellularLocation>
        <location evidence="5">Cell membrane</location>
        <topology evidence="5">Multi-pass membrane protein</topology>
    </subcellularLocation>
    <subcellularLocation>
        <location evidence="1">Membrane</location>
        <topology evidence="1">Multi-pass membrane protein</topology>
    </subcellularLocation>
</comment>
<evidence type="ECO:0000256" key="1">
    <source>
        <dbReference type="ARBA" id="ARBA00004141"/>
    </source>
</evidence>
<evidence type="ECO:0000313" key="8">
    <source>
        <dbReference type="Proteomes" id="UP000287609"/>
    </source>
</evidence>
<dbReference type="InterPro" id="IPR000515">
    <property type="entry name" value="MetI-like"/>
</dbReference>
<dbReference type="PANTHER" id="PTHR42744:SF1">
    <property type="entry name" value="BINDING-PROTEIN-DEPENDENT TRANSPORT SYSTEMS INNER MEMBRANE COMPONENT"/>
    <property type="match status" value="1"/>
</dbReference>
<dbReference type="PANTHER" id="PTHR42744">
    <property type="entry name" value="BINDING-PROTEIN-DEPENDENT TRANSPORT SYSTEMS INNER MEMBRANE COMPONENT"/>
    <property type="match status" value="1"/>
</dbReference>
<feature type="transmembrane region" description="Helical" evidence="5">
    <location>
        <begin position="196"/>
        <end position="215"/>
    </location>
</feature>
<organism evidence="7 8">
    <name type="scientific">Bifidobacterium dolichotidis</name>
    <dbReference type="NCBI Taxonomy" id="2306976"/>
    <lineage>
        <taxon>Bacteria</taxon>
        <taxon>Bacillati</taxon>
        <taxon>Actinomycetota</taxon>
        <taxon>Actinomycetes</taxon>
        <taxon>Bifidobacteriales</taxon>
        <taxon>Bifidobacteriaceae</taxon>
        <taxon>Bifidobacterium</taxon>
    </lineage>
</organism>
<feature type="transmembrane region" description="Helical" evidence="5">
    <location>
        <begin position="404"/>
        <end position="426"/>
    </location>
</feature>
<keyword evidence="4 5" id="KW-0472">Membrane</keyword>
<feature type="domain" description="ABC transmembrane type-1" evidence="6">
    <location>
        <begin position="404"/>
        <end position="590"/>
    </location>
</feature>
<feature type="transmembrane region" description="Helical" evidence="5">
    <location>
        <begin position="246"/>
        <end position="268"/>
    </location>
</feature>
<dbReference type="Proteomes" id="UP000287609">
    <property type="component" value="Unassembled WGS sequence"/>
</dbReference>
<name>A0A430FQI1_9BIFI</name>
<dbReference type="CDD" id="cd06261">
    <property type="entry name" value="TM_PBP2"/>
    <property type="match status" value="2"/>
</dbReference>